<dbReference type="Proteomes" id="UP000805193">
    <property type="component" value="Unassembled WGS sequence"/>
</dbReference>
<name>A0AC60QGZ1_IXOPE</name>
<proteinExistence type="predicted"/>
<sequence length="842" mass="92633">MEFEDVLRTVGGYGLFNKLILNSALVLSTWHATMCFFGHLLVLVTPPSQWCFLNDTDSDSLDMTTLERGKCQMMTALENGDYSNASVSNGDIMTCPTGWRYDNYEFFTTVTMENQWVCGENWKMYAIHTTYWIGSMTGYLISGFLADRIGRRMIIIVLIVIGIVGNVLGTFFSGFYAFAALRFLSGVGSDAVCTAAYVIVMEYTVCERRTLISFLWAINWSVLATALPWYTAWLQSWRGIMFTTTGIDVLMLLVMCWVPESSGWLLSVGRKKEALAHFEKIARFNGKVVSPDDLSKQLEGPASEAGSSTVKVIPTFWESSRAVLKFPRMRKRVFLIYISCFIISLCYNANALNIGRLSVNLYASYSLAMSFELPVNFICIMALDTIGRRWPNSLFMLMGAIISFVVGFLRTDSVLGTMIMSALCSMSFAGGYNITYQLTSEIFPTVIRGRAVLLQRLVADFGGLLGAQVASLVEYDKFLPALVNGGLSLVAAVLLFLLPDSINQPLPQTLEDGENLAPNQSICFCPLFSEKTNHCGRQSRRCDGATTKERPARAPRQPQLPAEDLKVILLWRGGFDALQLRTVAVRDEGVLRAAGISYDEASSDTLRVNIRQNILTMSTPSRENALKYSKIINIRMSPKDYDAAAYITAPEESTPRSLENARNPGILHARRMGNTSTIFIALEREQRTSNRRREVPKAVPDFVHLQKTAMGEDPPAATILHSPGPAEPPKGGAVHRQRQQRQRGGHSRTRLGRLNSCTHPHLSLPTPAPFRSCPLVEAEEPAGDPRPAIGPGPGAAATAATAEPPTTAAGTRPAARPTTQGELGRKTPGPLSPNIKTVADPP</sequence>
<keyword evidence="2" id="KW-1185">Reference proteome</keyword>
<protein>
    <submittedName>
        <fullName evidence="1">Uncharacterized protein</fullName>
    </submittedName>
</protein>
<gene>
    <name evidence="1" type="ORF">HPB47_021043</name>
</gene>
<organism evidence="1 2">
    <name type="scientific">Ixodes persulcatus</name>
    <name type="common">Taiga tick</name>
    <dbReference type="NCBI Taxonomy" id="34615"/>
    <lineage>
        <taxon>Eukaryota</taxon>
        <taxon>Metazoa</taxon>
        <taxon>Ecdysozoa</taxon>
        <taxon>Arthropoda</taxon>
        <taxon>Chelicerata</taxon>
        <taxon>Arachnida</taxon>
        <taxon>Acari</taxon>
        <taxon>Parasitiformes</taxon>
        <taxon>Ixodida</taxon>
        <taxon>Ixodoidea</taxon>
        <taxon>Ixodidae</taxon>
        <taxon>Ixodinae</taxon>
        <taxon>Ixodes</taxon>
    </lineage>
</organism>
<evidence type="ECO:0000313" key="2">
    <source>
        <dbReference type="Proteomes" id="UP000805193"/>
    </source>
</evidence>
<comment type="caution">
    <text evidence="1">The sequence shown here is derived from an EMBL/GenBank/DDBJ whole genome shotgun (WGS) entry which is preliminary data.</text>
</comment>
<evidence type="ECO:0000313" key="1">
    <source>
        <dbReference type="EMBL" id="KAG0432244.1"/>
    </source>
</evidence>
<dbReference type="EMBL" id="JABSTQ010009167">
    <property type="protein sequence ID" value="KAG0432244.1"/>
    <property type="molecule type" value="Genomic_DNA"/>
</dbReference>
<reference evidence="1 2" key="1">
    <citation type="journal article" date="2020" name="Cell">
        <title>Large-Scale Comparative Analyses of Tick Genomes Elucidate Their Genetic Diversity and Vector Capacities.</title>
        <authorList>
            <consortium name="Tick Genome and Microbiome Consortium (TIGMIC)"/>
            <person name="Jia N."/>
            <person name="Wang J."/>
            <person name="Shi W."/>
            <person name="Du L."/>
            <person name="Sun Y."/>
            <person name="Zhan W."/>
            <person name="Jiang J.F."/>
            <person name="Wang Q."/>
            <person name="Zhang B."/>
            <person name="Ji P."/>
            <person name="Bell-Sakyi L."/>
            <person name="Cui X.M."/>
            <person name="Yuan T.T."/>
            <person name="Jiang B.G."/>
            <person name="Yang W.F."/>
            <person name="Lam T.T."/>
            <person name="Chang Q.C."/>
            <person name="Ding S.J."/>
            <person name="Wang X.J."/>
            <person name="Zhu J.G."/>
            <person name="Ruan X.D."/>
            <person name="Zhao L."/>
            <person name="Wei J.T."/>
            <person name="Ye R.Z."/>
            <person name="Que T.C."/>
            <person name="Du C.H."/>
            <person name="Zhou Y.H."/>
            <person name="Cheng J.X."/>
            <person name="Dai P.F."/>
            <person name="Guo W.B."/>
            <person name="Han X.H."/>
            <person name="Huang E.J."/>
            <person name="Li L.F."/>
            <person name="Wei W."/>
            <person name="Gao Y.C."/>
            <person name="Liu J.Z."/>
            <person name="Shao H.Z."/>
            <person name="Wang X."/>
            <person name="Wang C.C."/>
            <person name="Yang T.C."/>
            <person name="Huo Q.B."/>
            <person name="Li W."/>
            <person name="Chen H.Y."/>
            <person name="Chen S.E."/>
            <person name="Zhou L.G."/>
            <person name="Ni X.B."/>
            <person name="Tian J.H."/>
            <person name="Sheng Y."/>
            <person name="Liu T."/>
            <person name="Pan Y.S."/>
            <person name="Xia L.Y."/>
            <person name="Li J."/>
            <person name="Zhao F."/>
            <person name="Cao W.C."/>
        </authorList>
    </citation>
    <scope>NUCLEOTIDE SEQUENCE [LARGE SCALE GENOMIC DNA]</scope>
    <source>
        <strain evidence="1">Iper-2018</strain>
    </source>
</reference>
<accession>A0AC60QGZ1</accession>